<evidence type="ECO:0000256" key="4">
    <source>
        <dbReference type="ARBA" id="ARBA00022827"/>
    </source>
</evidence>
<feature type="binding site" evidence="9">
    <location>
        <begin position="40"/>
        <end position="41"/>
    </location>
    <ligand>
        <name>FAD</name>
        <dbReference type="ChEBI" id="CHEBI:57692"/>
    </ligand>
</feature>
<keyword evidence="3" id="KW-0285">Flavoprotein</keyword>
<dbReference type="PRINTS" id="PR00368">
    <property type="entry name" value="FADPNR"/>
</dbReference>
<dbReference type="Pfam" id="PF01266">
    <property type="entry name" value="DAO"/>
    <property type="match status" value="1"/>
</dbReference>
<dbReference type="InterPro" id="IPR023209">
    <property type="entry name" value="DAO"/>
</dbReference>
<evidence type="ECO:0000256" key="5">
    <source>
        <dbReference type="ARBA" id="ARBA00023002"/>
    </source>
</evidence>
<dbReference type="Gene3D" id="3.30.9.10">
    <property type="entry name" value="D-Amino Acid Oxidase, subunit A, domain 2"/>
    <property type="match status" value="1"/>
</dbReference>
<dbReference type="GO" id="GO:0019478">
    <property type="term" value="P:D-amino acid catabolic process"/>
    <property type="evidence" value="ECO:0007669"/>
    <property type="project" value="TreeGrafter"/>
</dbReference>
<dbReference type="GO" id="GO:0071949">
    <property type="term" value="F:FAD binding"/>
    <property type="evidence" value="ECO:0007669"/>
    <property type="project" value="InterPro"/>
</dbReference>
<sequence length="308" mass="32724">MGERVVVVGAGVVGLSCAVRLAERGRDVTVVTDREPGDTTSVVAGGLIYPRHAEPVDRCARWTATTVEEFRRLADVPGTGVRFVPGRLLRRAERPVPEWAEAVGGMARRTDLGAPWTDALEFTTPLVDTGRYLQWLAAAAARAGVRTERRRVRDLGDVDHADLVVNAAGLGAVELAGDTSMVAARGQVVHVADPGLTEWVVDEDDFSYVLPHGDHVVCGGTEEPGRADLEPDAATTGDILLRCRELVPALADAEVLGVRVGLRPARPEIRVERVDGRTAPPVIHCYGHGGVGVTVSWGCADEVAALAC</sequence>
<evidence type="ECO:0000256" key="3">
    <source>
        <dbReference type="ARBA" id="ARBA00022630"/>
    </source>
</evidence>
<keyword evidence="5 11" id="KW-0560">Oxidoreductase</keyword>
<feature type="binding site" evidence="9">
    <location>
        <position position="290"/>
    </location>
    <ligand>
        <name>D-dopa</name>
        <dbReference type="ChEBI" id="CHEBI:149689"/>
    </ligand>
</feature>
<dbReference type="RefSeq" id="WP_183646762.1">
    <property type="nucleotide sequence ID" value="NZ_JACHWU010000001.1"/>
</dbReference>
<evidence type="ECO:0000256" key="2">
    <source>
        <dbReference type="ARBA" id="ARBA00006730"/>
    </source>
</evidence>
<gene>
    <name evidence="11" type="ORF">FHS23_000388</name>
</gene>
<comment type="catalytic activity">
    <reaction evidence="8">
        <text>a D-alpha-amino acid + O2 + H2O = a 2-oxocarboxylate + H2O2 + NH4(+)</text>
        <dbReference type="Rhea" id="RHEA:21816"/>
        <dbReference type="ChEBI" id="CHEBI:15377"/>
        <dbReference type="ChEBI" id="CHEBI:15379"/>
        <dbReference type="ChEBI" id="CHEBI:16240"/>
        <dbReference type="ChEBI" id="CHEBI:28938"/>
        <dbReference type="ChEBI" id="CHEBI:35179"/>
        <dbReference type="ChEBI" id="CHEBI:59871"/>
        <dbReference type="EC" id="1.4.3.3"/>
    </reaction>
    <physiologicalReaction direction="left-to-right" evidence="8">
        <dbReference type="Rhea" id="RHEA:21817"/>
    </physiologicalReaction>
</comment>
<dbReference type="SUPFAM" id="SSF54373">
    <property type="entry name" value="FAD-linked reductases, C-terminal domain"/>
    <property type="match status" value="1"/>
</dbReference>
<feature type="binding site" evidence="9">
    <location>
        <position position="208"/>
    </location>
    <ligand>
        <name>D-dopa</name>
        <dbReference type="ChEBI" id="CHEBI:149689"/>
    </ligand>
</feature>
<dbReference type="GO" id="GO:0003884">
    <property type="term" value="F:D-amino-acid oxidase activity"/>
    <property type="evidence" value="ECO:0007669"/>
    <property type="project" value="UniProtKB-EC"/>
</dbReference>
<evidence type="ECO:0000256" key="8">
    <source>
        <dbReference type="ARBA" id="ARBA00049547"/>
    </source>
</evidence>
<protein>
    <recommendedName>
        <fullName evidence="7">D-amino-acid oxidase</fullName>
        <ecNumber evidence="6">1.4.3.3</ecNumber>
    </recommendedName>
</protein>
<dbReference type="AlphaFoldDB" id="A0A839RW79"/>
<feature type="domain" description="FAD dependent oxidoreductase" evidence="10">
    <location>
        <begin position="4"/>
        <end position="306"/>
    </location>
</feature>
<accession>A0A839RW79</accession>
<dbReference type="EMBL" id="JACHWU010000001">
    <property type="protein sequence ID" value="MBB3049393.1"/>
    <property type="molecule type" value="Genomic_DNA"/>
</dbReference>
<dbReference type="PANTHER" id="PTHR11530">
    <property type="entry name" value="D-AMINO ACID OXIDASE"/>
    <property type="match status" value="1"/>
</dbReference>
<organism evidence="11 12">
    <name type="scientific">Prauserella isguenensis</name>
    <dbReference type="NCBI Taxonomy" id="1470180"/>
    <lineage>
        <taxon>Bacteria</taxon>
        <taxon>Bacillati</taxon>
        <taxon>Actinomycetota</taxon>
        <taxon>Actinomycetes</taxon>
        <taxon>Pseudonocardiales</taxon>
        <taxon>Pseudonocardiaceae</taxon>
        <taxon>Prauserella</taxon>
    </lineage>
</organism>
<evidence type="ECO:0000259" key="10">
    <source>
        <dbReference type="Pfam" id="PF01266"/>
    </source>
</evidence>
<dbReference type="InterPro" id="IPR006076">
    <property type="entry name" value="FAD-dep_OxRdtase"/>
</dbReference>
<comment type="cofactor">
    <cofactor evidence="1 9">
        <name>FAD</name>
        <dbReference type="ChEBI" id="CHEBI:57692"/>
    </cofactor>
</comment>
<feature type="binding site" evidence="9">
    <location>
        <position position="263"/>
    </location>
    <ligand>
        <name>D-dopa</name>
        <dbReference type="ChEBI" id="CHEBI:149689"/>
    </ligand>
</feature>
<name>A0A839RW79_9PSEU</name>
<feature type="binding site" evidence="9">
    <location>
        <begin position="289"/>
        <end position="294"/>
    </location>
    <ligand>
        <name>FAD</name>
        <dbReference type="ChEBI" id="CHEBI:57692"/>
    </ligand>
</feature>
<dbReference type="PANTHER" id="PTHR11530:SF11">
    <property type="entry name" value="D-ASPARTATE OXIDASE"/>
    <property type="match status" value="1"/>
</dbReference>
<dbReference type="GO" id="GO:0005737">
    <property type="term" value="C:cytoplasm"/>
    <property type="evidence" value="ECO:0007669"/>
    <property type="project" value="TreeGrafter"/>
</dbReference>
<comment type="similarity">
    <text evidence="2">Belongs to the DAMOX/DASOX family.</text>
</comment>
<evidence type="ECO:0000313" key="11">
    <source>
        <dbReference type="EMBL" id="MBB3049393.1"/>
    </source>
</evidence>
<evidence type="ECO:0000313" key="12">
    <source>
        <dbReference type="Proteomes" id="UP000550714"/>
    </source>
</evidence>
<dbReference type="PIRSF" id="PIRSF000189">
    <property type="entry name" value="D-aa_oxidase"/>
    <property type="match status" value="1"/>
</dbReference>
<feature type="binding site" evidence="9">
    <location>
        <position position="152"/>
    </location>
    <ligand>
        <name>FAD</name>
        <dbReference type="ChEBI" id="CHEBI:57692"/>
    </ligand>
</feature>
<feature type="binding site" evidence="9">
    <location>
        <begin position="33"/>
        <end position="34"/>
    </location>
    <ligand>
        <name>FAD</name>
        <dbReference type="ChEBI" id="CHEBI:57692"/>
    </ligand>
</feature>
<dbReference type="PROSITE" id="PS51257">
    <property type="entry name" value="PROKAR_LIPOPROTEIN"/>
    <property type="match status" value="1"/>
</dbReference>
<dbReference type="SUPFAM" id="SSF51971">
    <property type="entry name" value="Nucleotide-binding domain"/>
    <property type="match status" value="1"/>
</dbReference>
<keyword evidence="12" id="KW-1185">Reference proteome</keyword>
<keyword evidence="4 9" id="KW-0274">FAD</keyword>
<comment type="caution">
    <text evidence="11">The sequence shown here is derived from an EMBL/GenBank/DDBJ whole genome shotgun (WGS) entry which is preliminary data.</text>
</comment>
<evidence type="ECO:0000256" key="1">
    <source>
        <dbReference type="ARBA" id="ARBA00001974"/>
    </source>
</evidence>
<evidence type="ECO:0000256" key="6">
    <source>
        <dbReference type="ARBA" id="ARBA00039101"/>
    </source>
</evidence>
<dbReference type="EC" id="1.4.3.3" evidence="6"/>
<evidence type="ECO:0000256" key="7">
    <source>
        <dbReference type="ARBA" id="ARBA00039751"/>
    </source>
</evidence>
<reference evidence="11 12" key="1">
    <citation type="submission" date="2020-08" db="EMBL/GenBank/DDBJ databases">
        <title>Genomic Encyclopedia of Type Strains, Phase III (KMG-III): the genomes of soil and plant-associated and newly described type strains.</title>
        <authorList>
            <person name="Whitman W."/>
        </authorList>
    </citation>
    <scope>NUCLEOTIDE SEQUENCE [LARGE SCALE GENOMIC DNA]</scope>
    <source>
        <strain evidence="11 12">CECT 8577</strain>
    </source>
</reference>
<dbReference type="Proteomes" id="UP000550714">
    <property type="component" value="Unassembled WGS sequence"/>
</dbReference>
<dbReference type="Gene3D" id="3.40.50.720">
    <property type="entry name" value="NAD(P)-binding Rossmann-like Domain"/>
    <property type="match status" value="1"/>
</dbReference>
<proteinExistence type="inferred from homology"/>
<evidence type="ECO:0000256" key="9">
    <source>
        <dbReference type="PIRSR" id="PIRSR000189-1"/>
    </source>
</evidence>